<dbReference type="STRING" id="1888891.DSOL_2870"/>
<dbReference type="AlphaFoldDB" id="A0A1Q8QUE1"/>
<evidence type="ECO:0000313" key="2">
    <source>
        <dbReference type="EMBL" id="OLN30983.1"/>
    </source>
</evidence>
<dbReference type="InterPro" id="IPR037522">
    <property type="entry name" value="HD_GYP_dom"/>
</dbReference>
<gene>
    <name evidence="2" type="ORF">DSOL_2870</name>
</gene>
<keyword evidence="3" id="KW-1185">Reference proteome</keyword>
<protein>
    <recommendedName>
        <fullName evidence="1">HD-GYP domain-containing protein</fullName>
    </recommendedName>
</protein>
<dbReference type="Gene3D" id="1.10.3210.10">
    <property type="entry name" value="Hypothetical protein af1432"/>
    <property type="match status" value="1"/>
</dbReference>
<dbReference type="PROSITE" id="PS51832">
    <property type="entry name" value="HD_GYP"/>
    <property type="match status" value="1"/>
</dbReference>
<dbReference type="Proteomes" id="UP000186102">
    <property type="component" value="Unassembled WGS sequence"/>
</dbReference>
<comment type="caution">
    <text evidence="2">The sequence shown here is derived from an EMBL/GenBank/DDBJ whole genome shotgun (WGS) entry which is preliminary data.</text>
</comment>
<evidence type="ECO:0000259" key="1">
    <source>
        <dbReference type="PROSITE" id="PS51832"/>
    </source>
</evidence>
<accession>A0A1Q8QUE1</accession>
<organism evidence="2 3">
    <name type="scientific">Desulfosporosinus metallidurans</name>
    <dbReference type="NCBI Taxonomy" id="1888891"/>
    <lineage>
        <taxon>Bacteria</taxon>
        <taxon>Bacillati</taxon>
        <taxon>Bacillota</taxon>
        <taxon>Clostridia</taxon>
        <taxon>Eubacteriales</taxon>
        <taxon>Desulfitobacteriaceae</taxon>
        <taxon>Desulfosporosinus</taxon>
    </lineage>
</organism>
<sequence length="53" mass="6287">MRYYNAMTNERPYRKALSEGLVIEEIRKNSGIQFDPDLAKLFVEKVLGKPWRD</sequence>
<reference evidence="2 3" key="1">
    <citation type="submission" date="2016-09" db="EMBL/GenBank/DDBJ databases">
        <title>Complete genome of Desulfosporosinus sp. OL.</title>
        <authorList>
            <person name="Mardanov A."/>
            <person name="Beletsky A."/>
            <person name="Panova A."/>
            <person name="Karnachuk O."/>
            <person name="Ravin N."/>
        </authorList>
    </citation>
    <scope>NUCLEOTIDE SEQUENCE [LARGE SCALE GENOMIC DNA]</scope>
    <source>
        <strain evidence="2 3">OL</strain>
    </source>
</reference>
<feature type="domain" description="HD-GYP" evidence="1">
    <location>
        <begin position="1"/>
        <end position="53"/>
    </location>
</feature>
<evidence type="ECO:0000313" key="3">
    <source>
        <dbReference type="Proteomes" id="UP000186102"/>
    </source>
</evidence>
<dbReference type="EMBL" id="MLBF01000021">
    <property type="protein sequence ID" value="OLN30983.1"/>
    <property type="molecule type" value="Genomic_DNA"/>
</dbReference>
<dbReference type="RefSeq" id="WP_345788390.1">
    <property type="nucleotide sequence ID" value="NZ_MLBF01000021.1"/>
</dbReference>
<name>A0A1Q8QUE1_9FIRM</name>
<proteinExistence type="predicted"/>